<dbReference type="GO" id="GO:0005829">
    <property type="term" value="C:cytosol"/>
    <property type="evidence" value="ECO:0007669"/>
    <property type="project" value="TreeGrafter"/>
</dbReference>
<feature type="domain" description="CheW-like" evidence="1">
    <location>
        <begin position="50"/>
        <end position="193"/>
    </location>
</feature>
<dbReference type="Gene3D" id="2.40.50.180">
    <property type="entry name" value="CheA-289, Domain 4"/>
    <property type="match status" value="1"/>
</dbReference>
<organism evidence="2 3">
    <name type="scientific">Microvirga tunisiensis</name>
    <dbReference type="NCBI Taxonomy" id="2108360"/>
    <lineage>
        <taxon>Bacteria</taxon>
        <taxon>Pseudomonadati</taxon>
        <taxon>Pseudomonadota</taxon>
        <taxon>Alphaproteobacteria</taxon>
        <taxon>Hyphomicrobiales</taxon>
        <taxon>Methylobacteriaceae</taxon>
        <taxon>Microvirga</taxon>
    </lineage>
</organism>
<evidence type="ECO:0000259" key="1">
    <source>
        <dbReference type="PROSITE" id="PS50851"/>
    </source>
</evidence>
<dbReference type="EMBL" id="VOSK01000010">
    <property type="protein sequence ID" value="MPR24748.1"/>
    <property type="molecule type" value="Genomic_DNA"/>
</dbReference>
<dbReference type="Proteomes" id="UP000403266">
    <property type="component" value="Unassembled WGS sequence"/>
</dbReference>
<dbReference type="PANTHER" id="PTHR22617">
    <property type="entry name" value="CHEMOTAXIS SENSOR HISTIDINE KINASE-RELATED"/>
    <property type="match status" value="1"/>
</dbReference>
<accession>A0A5N7MDL5</accession>
<reference evidence="2 3" key="1">
    <citation type="journal article" date="2019" name="Syst. Appl. Microbiol.">
        <title>Microvirga tunisiensis sp. nov., a root nodule symbiotic bacterium isolated from Lupinus micranthus and L. luteus grown in Northern Tunisia.</title>
        <authorList>
            <person name="Msaddak A."/>
            <person name="Rejili M."/>
            <person name="Duran D."/>
            <person name="Mars M."/>
            <person name="Palacios J.M."/>
            <person name="Ruiz-Argueso T."/>
            <person name="Rey L."/>
            <person name="Imperial J."/>
        </authorList>
    </citation>
    <scope>NUCLEOTIDE SEQUENCE [LARGE SCALE GENOMIC DNA]</scope>
    <source>
        <strain evidence="2 3">Lmie10</strain>
    </source>
</reference>
<dbReference type="SMART" id="SM00260">
    <property type="entry name" value="CheW"/>
    <property type="match status" value="1"/>
</dbReference>
<evidence type="ECO:0000313" key="3">
    <source>
        <dbReference type="Proteomes" id="UP000403266"/>
    </source>
</evidence>
<sequence>MIVANSVRGRLRLMERVRIRSTAERVQQILDQRTERLAARRDAAAPAEALPRVLVCGTGRERFGLPIRAVAEVLPPQKCMPVPDGPPALIGLFGRSGRLVSVIDLALALGLEAASPEDENAHFILLRREQPQVALRVERAYAVTDILPLTGEEAAGFRNDAVTGYGKTRSGPADQDEIVSLLDIERLLRSFLPSSSVPGV</sequence>
<evidence type="ECO:0000313" key="2">
    <source>
        <dbReference type="EMBL" id="MPR24748.1"/>
    </source>
</evidence>
<dbReference type="Gene3D" id="2.30.30.40">
    <property type="entry name" value="SH3 Domains"/>
    <property type="match status" value="1"/>
</dbReference>
<dbReference type="InterPro" id="IPR036061">
    <property type="entry name" value="CheW-like_dom_sf"/>
</dbReference>
<gene>
    <name evidence="2" type="ORF">FS320_05755</name>
</gene>
<proteinExistence type="predicted"/>
<dbReference type="Pfam" id="PF01584">
    <property type="entry name" value="CheW"/>
    <property type="match status" value="1"/>
</dbReference>
<dbReference type="PROSITE" id="PS50851">
    <property type="entry name" value="CHEW"/>
    <property type="match status" value="1"/>
</dbReference>
<protein>
    <submittedName>
        <fullName evidence="2">Chemotaxis protein CheW</fullName>
    </submittedName>
</protein>
<dbReference type="InterPro" id="IPR039315">
    <property type="entry name" value="CheW"/>
</dbReference>
<name>A0A5N7MDL5_9HYPH</name>
<dbReference type="OrthoDB" id="7999312at2"/>
<dbReference type="GO" id="GO:0006935">
    <property type="term" value="P:chemotaxis"/>
    <property type="evidence" value="ECO:0007669"/>
    <property type="project" value="InterPro"/>
</dbReference>
<dbReference type="AlphaFoldDB" id="A0A5N7MDL5"/>
<dbReference type="SUPFAM" id="SSF50341">
    <property type="entry name" value="CheW-like"/>
    <property type="match status" value="1"/>
</dbReference>
<dbReference type="InterPro" id="IPR002545">
    <property type="entry name" value="CheW-lke_dom"/>
</dbReference>
<dbReference type="PANTHER" id="PTHR22617:SF23">
    <property type="entry name" value="CHEMOTAXIS PROTEIN CHEW"/>
    <property type="match status" value="1"/>
</dbReference>
<dbReference type="GO" id="GO:0007165">
    <property type="term" value="P:signal transduction"/>
    <property type="evidence" value="ECO:0007669"/>
    <property type="project" value="InterPro"/>
</dbReference>
<comment type="caution">
    <text evidence="2">The sequence shown here is derived from an EMBL/GenBank/DDBJ whole genome shotgun (WGS) entry which is preliminary data.</text>
</comment>
<keyword evidence="3" id="KW-1185">Reference proteome</keyword>